<name>A0A5B8W4E4_9SPHI</name>
<protein>
    <submittedName>
        <fullName evidence="1">Uncharacterized protein</fullName>
    </submittedName>
</protein>
<sequence>MKQKNTFYLATALVIGLFAFKIADSTLFEFAYPKRNGTTFTLASSRFKKFKKEWRGTDYYYYAEQDGFICSVLYYKLNDDEKLQLVDALKVAIGGPDISSAYPFAYFSNYSKLKAMERNNEDWGAPTDDFMYRQNNVVMDGANFAQKNMYGYAMLGKDLFVNVHLSKVACSSADSVEMRAILTSLTVKK</sequence>
<dbReference type="KEGG" id="mgk:FSB76_21590"/>
<dbReference type="RefSeq" id="WP_147057013.1">
    <property type="nucleotide sequence ID" value="NZ_CP042437.1"/>
</dbReference>
<accession>A0A5B8W4E4</accession>
<dbReference type="Proteomes" id="UP000321362">
    <property type="component" value="Chromosome"/>
</dbReference>
<dbReference type="AlphaFoldDB" id="A0A5B8W4E4"/>
<keyword evidence="2" id="KW-1185">Reference proteome</keyword>
<reference evidence="1 2" key="1">
    <citation type="journal article" date="2013" name="J. Microbiol.">
        <title>Mucilaginibacter ginsenosidivorax sp. nov., with ginsenoside converting activity isolated from sediment.</title>
        <authorList>
            <person name="Kim J.K."/>
            <person name="Choi T.E."/>
            <person name="Liu Q.M."/>
            <person name="Park H.Y."/>
            <person name="Yi T.H."/>
            <person name="Yoon M.H."/>
            <person name="Kim S.C."/>
            <person name="Im W.T."/>
        </authorList>
    </citation>
    <scope>NUCLEOTIDE SEQUENCE [LARGE SCALE GENOMIC DNA]</scope>
    <source>
        <strain evidence="1 2">KHI28</strain>
    </source>
</reference>
<gene>
    <name evidence="1" type="ORF">FSB76_21590</name>
</gene>
<dbReference type="OrthoDB" id="1352149at2"/>
<evidence type="ECO:0000313" key="1">
    <source>
        <dbReference type="EMBL" id="QEC78409.1"/>
    </source>
</evidence>
<evidence type="ECO:0000313" key="2">
    <source>
        <dbReference type="Proteomes" id="UP000321362"/>
    </source>
</evidence>
<proteinExistence type="predicted"/>
<dbReference type="EMBL" id="CP042437">
    <property type="protein sequence ID" value="QEC78409.1"/>
    <property type="molecule type" value="Genomic_DNA"/>
</dbReference>
<organism evidence="1 2">
    <name type="scientific">Mucilaginibacter ginsenosidivorax</name>
    <dbReference type="NCBI Taxonomy" id="862126"/>
    <lineage>
        <taxon>Bacteria</taxon>
        <taxon>Pseudomonadati</taxon>
        <taxon>Bacteroidota</taxon>
        <taxon>Sphingobacteriia</taxon>
        <taxon>Sphingobacteriales</taxon>
        <taxon>Sphingobacteriaceae</taxon>
        <taxon>Mucilaginibacter</taxon>
    </lineage>
</organism>